<dbReference type="EMBL" id="CM002924">
    <property type="protein sequence ID" value="KGN57783.1"/>
    <property type="molecule type" value="Genomic_DNA"/>
</dbReference>
<name>A0A0A0L7K0_CUCSA</name>
<accession>A0A0A0L7K0</accession>
<evidence type="ECO:0000313" key="2">
    <source>
        <dbReference type="Proteomes" id="UP000029981"/>
    </source>
</evidence>
<dbReference type="AlphaFoldDB" id="A0A0A0L7K0"/>
<organism evidence="1 2">
    <name type="scientific">Cucumis sativus</name>
    <name type="common">Cucumber</name>
    <dbReference type="NCBI Taxonomy" id="3659"/>
    <lineage>
        <taxon>Eukaryota</taxon>
        <taxon>Viridiplantae</taxon>
        <taxon>Streptophyta</taxon>
        <taxon>Embryophyta</taxon>
        <taxon>Tracheophyta</taxon>
        <taxon>Spermatophyta</taxon>
        <taxon>Magnoliopsida</taxon>
        <taxon>eudicotyledons</taxon>
        <taxon>Gunneridae</taxon>
        <taxon>Pentapetalae</taxon>
        <taxon>rosids</taxon>
        <taxon>fabids</taxon>
        <taxon>Cucurbitales</taxon>
        <taxon>Cucurbitaceae</taxon>
        <taxon>Benincaseae</taxon>
        <taxon>Cucumis</taxon>
    </lineage>
</organism>
<reference evidence="1 2" key="4">
    <citation type="journal article" date="2011" name="BMC Genomics">
        <title>RNA-Seq improves annotation of protein-coding genes in the cucumber genome.</title>
        <authorList>
            <person name="Li Z."/>
            <person name="Zhang Z."/>
            <person name="Yan P."/>
            <person name="Huang S."/>
            <person name="Fei Z."/>
            <person name="Lin K."/>
        </authorList>
    </citation>
    <scope>NUCLEOTIDE SEQUENCE [LARGE SCALE GENOMIC DNA]</scope>
    <source>
        <strain evidence="2">cv. 9930</strain>
    </source>
</reference>
<reference evidence="1 2" key="2">
    <citation type="journal article" date="2009" name="PLoS ONE">
        <title>An integrated genetic and cytogenetic map of the cucumber genome.</title>
        <authorList>
            <person name="Ren Y."/>
            <person name="Zhang Z."/>
            <person name="Liu J."/>
            <person name="Staub J.E."/>
            <person name="Han Y."/>
            <person name="Cheng Z."/>
            <person name="Li X."/>
            <person name="Lu J."/>
            <person name="Miao H."/>
            <person name="Kang H."/>
            <person name="Xie B."/>
            <person name="Gu X."/>
            <person name="Wang X."/>
            <person name="Du Y."/>
            <person name="Jin W."/>
            <person name="Huang S."/>
        </authorList>
    </citation>
    <scope>NUCLEOTIDE SEQUENCE [LARGE SCALE GENOMIC DNA]</scope>
    <source>
        <strain evidence="2">cv. 9930</strain>
    </source>
</reference>
<dbReference type="Proteomes" id="UP000029981">
    <property type="component" value="Chromosome 3"/>
</dbReference>
<evidence type="ECO:0000313" key="1">
    <source>
        <dbReference type="EMBL" id="KGN57783.1"/>
    </source>
</evidence>
<reference evidence="1 2" key="3">
    <citation type="journal article" date="2010" name="BMC Genomics">
        <title>Transcriptome sequencing and comparative analysis of cucumber flowers with different sex types.</title>
        <authorList>
            <person name="Guo S."/>
            <person name="Zheng Y."/>
            <person name="Joung J.G."/>
            <person name="Liu S."/>
            <person name="Zhang Z."/>
            <person name="Crasta O.R."/>
            <person name="Sobral B.W."/>
            <person name="Xu Y."/>
            <person name="Huang S."/>
            <person name="Fei Z."/>
        </authorList>
    </citation>
    <scope>NUCLEOTIDE SEQUENCE [LARGE SCALE GENOMIC DNA]</scope>
    <source>
        <strain evidence="2">cv. 9930</strain>
    </source>
</reference>
<protein>
    <submittedName>
        <fullName evidence="1">Uncharacterized protein</fullName>
    </submittedName>
</protein>
<gene>
    <name evidence="1" type="ORF">Csa_3G300590</name>
</gene>
<reference evidence="1 2" key="1">
    <citation type="journal article" date="2009" name="Nat. Genet.">
        <title>The genome of the cucumber, Cucumis sativus L.</title>
        <authorList>
            <person name="Huang S."/>
            <person name="Li R."/>
            <person name="Zhang Z."/>
            <person name="Li L."/>
            <person name="Gu X."/>
            <person name="Fan W."/>
            <person name="Lucas W.J."/>
            <person name="Wang X."/>
            <person name="Xie B."/>
            <person name="Ni P."/>
            <person name="Ren Y."/>
            <person name="Zhu H."/>
            <person name="Li J."/>
            <person name="Lin K."/>
            <person name="Jin W."/>
            <person name="Fei Z."/>
            <person name="Li G."/>
            <person name="Staub J."/>
            <person name="Kilian A."/>
            <person name="van der Vossen E.A."/>
            <person name="Wu Y."/>
            <person name="Guo J."/>
            <person name="He J."/>
            <person name="Jia Z."/>
            <person name="Ren Y."/>
            <person name="Tian G."/>
            <person name="Lu Y."/>
            <person name="Ruan J."/>
            <person name="Qian W."/>
            <person name="Wang M."/>
            <person name="Huang Q."/>
            <person name="Li B."/>
            <person name="Xuan Z."/>
            <person name="Cao J."/>
            <person name="Asan"/>
            <person name="Wu Z."/>
            <person name="Zhang J."/>
            <person name="Cai Q."/>
            <person name="Bai Y."/>
            <person name="Zhao B."/>
            <person name="Han Y."/>
            <person name="Li Y."/>
            <person name="Li X."/>
            <person name="Wang S."/>
            <person name="Shi Q."/>
            <person name="Liu S."/>
            <person name="Cho W.K."/>
            <person name="Kim J.Y."/>
            <person name="Xu Y."/>
            <person name="Heller-Uszynska K."/>
            <person name="Miao H."/>
            <person name="Cheng Z."/>
            <person name="Zhang S."/>
            <person name="Wu J."/>
            <person name="Yang Y."/>
            <person name="Kang H."/>
            <person name="Li M."/>
            <person name="Liang H."/>
            <person name="Ren X."/>
            <person name="Shi Z."/>
            <person name="Wen M."/>
            <person name="Jian M."/>
            <person name="Yang H."/>
            <person name="Zhang G."/>
            <person name="Yang Z."/>
            <person name="Chen R."/>
            <person name="Liu S."/>
            <person name="Li J."/>
            <person name="Ma L."/>
            <person name="Liu H."/>
            <person name="Zhou Y."/>
            <person name="Zhao J."/>
            <person name="Fang X."/>
            <person name="Li G."/>
            <person name="Fang L."/>
            <person name="Li Y."/>
            <person name="Liu D."/>
            <person name="Zheng H."/>
            <person name="Zhang Y."/>
            <person name="Qin N."/>
            <person name="Li Z."/>
            <person name="Yang G."/>
            <person name="Yang S."/>
            <person name="Bolund L."/>
            <person name="Kristiansen K."/>
            <person name="Zheng H."/>
            <person name="Li S."/>
            <person name="Zhang X."/>
            <person name="Yang H."/>
            <person name="Wang J."/>
            <person name="Sun R."/>
            <person name="Zhang B."/>
            <person name="Jiang S."/>
            <person name="Wang J."/>
            <person name="Du Y."/>
            <person name="Li S."/>
        </authorList>
    </citation>
    <scope>NUCLEOTIDE SEQUENCE [LARGE SCALE GENOMIC DNA]</scope>
    <source>
        <strain evidence="2">cv. 9930</strain>
    </source>
</reference>
<keyword evidence="2" id="KW-1185">Reference proteome</keyword>
<sequence>MASSLSLTTLIPVSATVSRHLTFLTFAVNDEIDTRRPHGILKELKTSSSDVCVVLPFPLQNRHTIT</sequence>
<dbReference type="Gramene" id="KGN57783">
    <property type="protein sequence ID" value="KGN57783"/>
    <property type="gene ID" value="Csa_3G300590"/>
</dbReference>
<proteinExistence type="predicted"/>